<evidence type="ECO:0000256" key="3">
    <source>
        <dbReference type="ARBA" id="ARBA00023125"/>
    </source>
</evidence>
<dbReference type="PANTHER" id="PTHR30146">
    <property type="entry name" value="LACI-RELATED TRANSCRIPTIONAL REPRESSOR"/>
    <property type="match status" value="1"/>
</dbReference>
<keyword evidence="1" id="KW-0678">Repressor</keyword>
<dbReference type="InterPro" id="IPR028082">
    <property type="entry name" value="Peripla_BP_I"/>
</dbReference>
<evidence type="ECO:0000256" key="4">
    <source>
        <dbReference type="ARBA" id="ARBA00023163"/>
    </source>
</evidence>
<dbReference type="SMART" id="SM00354">
    <property type="entry name" value="HTH_LACI"/>
    <property type="match status" value="1"/>
</dbReference>
<dbReference type="InterPro" id="IPR000843">
    <property type="entry name" value="HTH_LacI"/>
</dbReference>
<dbReference type="GO" id="GO:0003700">
    <property type="term" value="F:DNA-binding transcription factor activity"/>
    <property type="evidence" value="ECO:0007669"/>
    <property type="project" value="TreeGrafter"/>
</dbReference>
<dbReference type="SUPFAM" id="SSF47413">
    <property type="entry name" value="lambda repressor-like DNA-binding domains"/>
    <property type="match status" value="1"/>
</dbReference>
<evidence type="ECO:0000259" key="5">
    <source>
        <dbReference type="PROSITE" id="PS50932"/>
    </source>
</evidence>
<dbReference type="EMBL" id="BNJF01000010">
    <property type="protein sequence ID" value="GHO51029.1"/>
    <property type="molecule type" value="Genomic_DNA"/>
</dbReference>
<sequence length="350" mass="39336">MRKRRSTQADVAALAHVSPAIVSLVINGHMDGNVRISAQTRQRVWDAIRELGYVANPVARKLAGSQNRLLGVFTYQAIFPLEYHDFYYPFLIGIEEEAQAQDYDLLLFTRPTTNGKRSIYKEGINSLQMADGALLLGVYQGPDEITQLMQEGYPFVYVGRRDIPGMNIPYVAADYVAATVQVVEYMHSLGHRRIAYLSKQDRIPYEAHYDRQSGYLLAHQRLEMVLDERLLIACDLEAITPALLQQYLSLGVTALLFEDISYAHKLLNVTKQMGMSVPHDLSFALLGDPLNETQHLTGMTGFSIPRREMGKEAVHLLINLLQGNNSLKGQQLTLPCTFMKGNTVMPPTHL</sequence>
<dbReference type="Gene3D" id="3.40.50.2300">
    <property type="match status" value="2"/>
</dbReference>
<evidence type="ECO:0000313" key="6">
    <source>
        <dbReference type="EMBL" id="GHO51029.1"/>
    </source>
</evidence>
<dbReference type="AlphaFoldDB" id="A0A8J3I7L7"/>
<proteinExistence type="predicted"/>
<dbReference type="RefSeq" id="WP_220199977.1">
    <property type="nucleotide sequence ID" value="NZ_BNJF01000010.1"/>
</dbReference>
<dbReference type="SUPFAM" id="SSF53822">
    <property type="entry name" value="Periplasmic binding protein-like I"/>
    <property type="match status" value="1"/>
</dbReference>
<dbReference type="Proteomes" id="UP000612362">
    <property type="component" value="Unassembled WGS sequence"/>
</dbReference>
<organism evidence="6 7">
    <name type="scientific">Ktedonospora formicarum</name>
    <dbReference type="NCBI Taxonomy" id="2778364"/>
    <lineage>
        <taxon>Bacteria</taxon>
        <taxon>Bacillati</taxon>
        <taxon>Chloroflexota</taxon>
        <taxon>Ktedonobacteria</taxon>
        <taxon>Ktedonobacterales</taxon>
        <taxon>Ktedonobacteraceae</taxon>
        <taxon>Ktedonospora</taxon>
    </lineage>
</organism>
<dbReference type="PROSITE" id="PS50932">
    <property type="entry name" value="HTH_LACI_2"/>
    <property type="match status" value="1"/>
</dbReference>
<gene>
    <name evidence="6" type="ORF">KSX_91920</name>
</gene>
<keyword evidence="7" id="KW-1185">Reference proteome</keyword>
<accession>A0A8J3I7L7</accession>
<dbReference type="GO" id="GO:0000976">
    <property type="term" value="F:transcription cis-regulatory region binding"/>
    <property type="evidence" value="ECO:0007669"/>
    <property type="project" value="TreeGrafter"/>
</dbReference>
<evidence type="ECO:0000313" key="7">
    <source>
        <dbReference type="Proteomes" id="UP000612362"/>
    </source>
</evidence>
<comment type="caution">
    <text evidence="6">The sequence shown here is derived from an EMBL/GenBank/DDBJ whole genome shotgun (WGS) entry which is preliminary data.</text>
</comment>
<keyword evidence="4" id="KW-0804">Transcription</keyword>
<dbReference type="InterPro" id="IPR010982">
    <property type="entry name" value="Lambda_DNA-bd_dom_sf"/>
</dbReference>
<dbReference type="PANTHER" id="PTHR30146:SF148">
    <property type="entry name" value="HTH-TYPE TRANSCRIPTIONAL REPRESSOR PURR-RELATED"/>
    <property type="match status" value="1"/>
</dbReference>
<dbReference type="Pfam" id="PF13377">
    <property type="entry name" value="Peripla_BP_3"/>
    <property type="match status" value="1"/>
</dbReference>
<dbReference type="InterPro" id="IPR046335">
    <property type="entry name" value="LacI/GalR-like_sensor"/>
</dbReference>
<evidence type="ECO:0000256" key="2">
    <source>
        <dbReference type="ARBA" id="ARBA00023015"/>
    </source>
</evidence>
<keyword evidence="3" id="KW-0238">DNA-binding</keyword>
<keyword evidence="2" id="KW-0805">Transcription regulation</keyword>
<dbReference type="Gene3D" id="1.10.260.40">
    <property type="entry name" value="lambda repressor-like DNA-binding domains"/>
    <property type="match status" value="1"/>
</dbReference>
<feature type="domain" description="HTH lacI-type" evidence="5">
    <location>
        <begin position="6"/>
        <end position="64"/>
    </location>
</feature>
<dbReference type="Pfam" id="PF00356">
    <property type="entry name" value="LacI"/>
    <property type="match status" value="1"/>
</dbReference>
<name>A0A8J3I7L7_9CHLR</name>
<dbReference type="CDD" id="cd06267">
    <property type="entry name" value="PBP1_LacI_sugar_binding-like"/>
    <property type="match status" value="1"/>
</dbReference>
<protein>
    <submittedName>
        <fullName evidence="6">LacI family transcriptional regulator</fullName>
    </submittedName>
</protein>
<dbReference type="CDD" id="cd01392">
    <property type="entry name" value="HTH_LacI"/>
    <property type="match status" value="1"/>
</dbReference>
<evidence type="ECO:0000256" key="1">
    <source>
        <dbReference type="ARBA" id="ARBA00022491"/>
    </source>
</evidence>
<reference evidence="6" key="1">
    <citation type="submission" date="2020-10" db="EMBL/GenBank/DDBJ databases">
        <title>Taxonomic study of unclassified bacteria belonging to the class Ktedonobacteria.</title>
        <authorList>
            <person name="Yabe S."/>
            <person name="Wang C.M."/>
            <person name="Zheng Y."/>
            <person name="Sakai Y."/>
            <person name="Cavaletti L."/>
            <person name="Monciardini P."/>
            <person name="Donadio S."/>
        </authorList>
    </citation>
    <scope>NUCLEOTIDE SEQUENCE</scope>
    <source>
        <strain evidence="6">SOSP1-1</strain>
    </source>
</reference>